<organism evidence="3">
    <name type="scientific">Schistocephalus solidus</name>
    <name type="common">Tapeworm</name>
    <dbReference type="NCBI Taxonomy" id="70667"/>
    <lineage>
        <taxon>Eukaryota</taxon>
        <taxon>Metazoa</taxon>
        <taxon>Spiralia</taxon>
        <taxon>Lophotrochozoa</taxon>
        <taxon>Platyhelminthes</taxon>
        <taxon>Cestoda</taxon>
        <taxon>Eucestoda</taxon>
        <taxon>Diphyllobothriidea</taxon>
        <taxon>Diphyllobothriidae</taxon>
        <taxon>Schistocephalus</taxon>
    </lineage>
</organism>
<dbReference type="Proteomes" id="UP000275846">
    <property type="component" value="Unassembled WGS sequence"/>
</dbReference>
<gene>
    <name evidence="1" type="ORF">SSLN_LOCUS11981</name>
</gene>
<dbReference type="EMBL" id="UYSU01036932">
    <property type="protein sequence ID" value="VDL98366.1"/>
    <property type="molecule type" value="Genomic_DNA"/>
</dbReference>
<dbReference type="WBParaSite" id="SSLN_0001243101-mRNA-1">
    <property type="protein sequence ID" value="SSLN_0001243101-mRNA-1"/>
    <property type="gene ID" value="SSLN_0001243101"/>
</dbReference>
<evidence type="ECO:0000313" key="3">
    <source>
        <dbReference type="WBParaSite" id="SSLN_0001243101-mRNA-1"/>
    </source>
</evidence>
<evidence type="ECO:0000313" key="1">
    <source>
        <dbReference type="EMBL" id="VDL98366.1"/>
    </source>
</evidence>
<reference evidence="1 2" key="2">
    <citation type="submission" date="2018-11" db="EMBL/GenBank/DDBJ databases">
        <authorList>
            <consortium name="Pathogen Informatics"/>
        </authorList>
    </citation>
    <scope>NUCLEOTIDE SEQUENCE [LARGE SCALE GENOMIC DNA]</scope>
    <source>
        <strain evidence="1 2">NST_G2</strain>
    </source>
</reference>
<dbReference type="AlphaFoldDB" id="A0A183T683"/>
<keyword evidence="2" id="KW-1185">Reference proteome</keyword>
<accession>A0A183T683</accession>
<evidence type="ECO:0000313" key="2">
    <source>
        <dbReference type="Proteomes" id="UP000275846"/>
    </source>
</evidence>
<name>A0A183T683_SCHSO</name>
<proteinExistence type="predicted"/>
<sequence length="76" mass="7896">MTAKKPEMAKGAAAPGFGYGWLMTANKPEMAIGAAVPGVGYGWLMMANKPEMAISVKEGREFEGQAPQHLGLGMAG</sequence>
<protein>
    <submittedName>
        <fullName evidence="3">NADH-u_ox-rdase domain-containing protein</fullName>
    </submittedName>
</protein>
<reference evidence="3" key="1">
    <citation type="submission" date="2016-06" db="UniProtKB">
        <authorList>
            <consortium name="WormBaseParasite"/>
        </authorList>
    </citation>
    <scope>IDENTIFICATION</scope>
</reference>